<keyword evidence="5" id="KW-1185">Reference proteome</keyword>
<accession>A0A4R6QI95</accession>
<dbReference type="PROSITE" id="PS51762">
    <property type="entry name" value="GH16_2"/>
    <property type="match status" value="1"/>
</dbReference>
<evidence type="ECO:0000313" key="4">
    <source>
        <dbReference type="EMBL" id="TDP62425.1"/>
    </source>
</evidence>
<dbReference type="EMBL" id="SNXS01000007">
    <property type="protein sequence ID" value="TDP62425.1"/>
    <property type="molecule type" value="Genomic_DNA"/>
</dbReference>
<dbReference type="Proteomes" id="UP000295361">
    <property type="component" value="Unassembled WGS sequence"/>
</dbReference>
<dbReference type="GO" id="GO:0004553">
    <property type="term" value="F:hydrolase activity, hydrolyzing O-glycosyl compounds"/>
    <property type="evidence" value="ECO:0007669"/>
    <property type="project" value="InterPro"/>
</dbReference>
<dbReference type="SUPFAM" id="SSF49899">
    <property type="entry name" value="Concanavalin A-like lectins/glucanases"/>
    <property type="match status" value="1"/>
</dbReference>
<feature type="chain" id="PRO_5020667917" description="GH16 domain-containing protein" evidence="2">
    <location>
        <begin position="24"/>
        <end position="308"/>
    </location>
</feature>
<dbReference type="InterPro" id="IPR000757">
    <property type="entry name" value="Beta-glucanase-like"/>
</dbReference>
<name>A0A4R6QI95_9BURK</name>
<sequence>MSGRHLLLPALLCLGLMNASAQAAELFFDDFSYVDTAALTAQGWTLRSKAGHPGIPGAAWAESAISVVDDGRPQGNRLLRLQASTDGTGPGTRQAQLCHQRKYLEGTYAARIRFTDTPVSGVDGDPIIQTFYAVSPLRFDFDPQFSELDWEYLANGGWASEKTRLYGISWQTVRLDPWQSHNQAHEEFVQLGAADGQQGWHVLMMQVAEGRTRWFLDGRQLVQHGGRNYPVVPMSINFNLWFSPGGLLPQSAEPRVYQQDVDWVLHARNVVLTSDQVLAQVSTLRRAGTARLDQVPPAQPALDSRCDF</sequence>
<dbReference type="Gene3D" id="2.60.120.200">
    <property type="match status" value="1"/>
</dbReference>
<dbReference type="InterPro" id="IPR013320">
    <property type="entry name" value="ConA-like_dom_sf"/>
</dbReference>
<dbReference type="GO" id="GO:0005975">
    <property type="term" value="P:carbohydrate metabolic process"/>
    <property type="evidence" value="ECO:0007669"/>
    <property type="project" value="InterPro"/>
</dbReference>
<protein>
    <recommendedName>
        <fullName evidence="3">GH16 domain-containing protein</fullName>
    </recommendedName>
</protein>
<dbReference type="CDD" id="cd00413">
    <property type="entry name" value="Glyco_hydrolase_16"/>
    <property type="match status" value="1"/>
</dbReference>
<reference evidence="4 5" key="1">
    <citation type="submission" date="2019-03" db="EMBL/GenBank/DDBJ databases">
        <title>Genomic Encyclopedia of Type Strains, Phase IV (KMG-IV): sequencing the most valuable type-strain genomes for metagenomic binning, comparative biology and taxonomic classification.</title>
        <authorList>
            <person name="Goeker M."/>
        </authorList>
    </citation>
    <scope>NUCLEOTIDE SEQUENCE [LARGE SCALE GENOMIC DNA]</scope>
    <source>
        <strain evidence="4 5">DSM 16998</strain>
    </source>
</reference>
<comment type="similarity">
    <text evidence="1">Belongs to the glycosyl hydrolase 16 family.</text>
</comment>
<evidence type="ECO:0000313" key="5">
    <source>
        <dbReference type="Proteomes" id="UP000295361"/>
    </source>
</evidence>
<keyword evidence="2" id="KW-0732">Signal</keyword>
<proteinExistence type="inferred from homology"/>
<feature type="signal peptide" evidence="2">
    <location>
        <begin position="1"/>
        <end position="23"/>
    </location>
</feature>
<gene>
    <name evidence="4" type="ORF">DES47_1073</name>
</gene>
<dbReference type="AlphaFoldDB" id="A0A4R6QI95"/>
<dbReference type="RefSeq" id="WP_133702903.1">
    <property type="nucleotide sequence ID" value="NZ_SNXS01000007.1"/>
</dbReference>
<dbReference type="InParanoid" id="A0A4R6QI95"/>
<feature type="domain" description="GH16" evidence="3">
    <location>
        <begin position="1"/>
        <end position="272"/>
    </location>
</feature>
<comment type="caution">
    <text evidence="4">The sequence shown here is derived from an EMBL/GenBank/DDBJ whole genome shotgun (WGS) entry which is preliminary data.</text>
</comment>
<organism evidence="4 5">
    <name type="scientific">Roseateles toxinivorans</name>
    <dbReference type="NCBI Taxonomy" id="270368"/>
    <lineage>
        <taxon>Bacteria</taxon>
        <taxon>Pseudomonadati</taxon>
        <taxon>Pseudomonadota</taxon>
        <taxon>Betaproteobacteria</taxon>
        <taxon>Burkholderiales</taxon>
        <taxon>Sphaerotilaceae</taxon>
        <taxon>Roseateles</taxon>
    </lineage>
</organism>
<evidence type="ECO:0000259" key="3">
    <source>
        <dbReference type="PROSITE" id="PS51762"/>
    </source>
</evidence>
<evidence type="ECO:0000256" key="2">
    <source>
        <dbReference type="SAM" id="SignalP"/>
    </source>
</evidence>
<dbReference type="OrthoDB" id="3404894at2"/>
<evidence type="ECO:0000256" key="1">
    <source>
        <dbReference type="ARBA" id="ARBA00006865"/>
    </source>
</evidence>